<feature type="domain" description="Gfo/Idh/MocA-like oxidoreductase N-terminal" evidence="1">
    <location>
        <begin position="5"/>
        <end position="116"/>
    </location>
</feature>
<dbReference type="PANTHER" id="PTHR43818:SF10">
    <property type="entry name" value="NADH-DEPENDENT DEHYDROGENASE-RELATED"/>
    <property type="match status" value="1"/>
</dbReference>
<dbReference type="InterPro" id="IPR043906">
    <property type="entry name" value="Gfo/Idh/MocA_OxRdtase_bact_C"/>
</dbReference>
<dbReference type="Pfam" id="PF01408">
    <property type="entry name" value="GFO_IDH_MocA"/>
    <property type="match status" value="1"/>
</dbReference>
<dbReference type="EMBL" id="UINC01169939">
    <property type="protein sequence ID" value="SVD73733.1"/>
    <property type="molecule type" value="Genomic_DNA"/>
</dbReference>
<dbReference type="InterPro" id="IPR050463">
    <property type="entry name" value="Gfo/Idh/MocA_oxidrdct_glycsds"/>
</dbReference>
<organism evidence="3">
    <name type="scientific">marine metagenome</name>
    <dbReference type="NCBI Taxonomy" id="408172"/>
    <lineage>
        <taxon>unclassified sequences</taxon>
        <taxon>metagenomes</taxon>
        <taxon>ecological metagenomes</taxon>
    </lineage>
</organism>
<dbReference type="InterPro" id="IPR036291">
    <property type="entry name" value="NAD(P)-bd_dom_sf"/>
</dbReference>
<protein>
    <recommendedName>
        <fullName evidence="4">Gfo/Idh/MocA-like oxidoreductase N-terminal domain-containing protein</fullName>
    </recommendedName>
</protein>
<feature type="non-terminal residue" evidence="3">
    <location>
        <position position="268"/>
    </location>
</feature>
<dbReference type="Gene3D" id="3.40.50.720">
    <property type="entry name" value="NAD(P)-binding Rossmann-like Domain"/>
    <property type="match status" value="1"/>
</dbReference>
<dbReference type="AlphaFoldDB" id="A0A382XRW2"/>
<gene>
    <name evidence="3" type="ORF">METZ01_LOCUS426587</name>
</gene>
<sequence>TGGKGRVDTGEIAKHKHVQVLGLCDVDRERGQVDTWLKRFTSAKFYQDYREMLAALDDKIDVVSISTPDHTHYPATMAAMERGKHVYTQKPLTHKLAETRHLAKVAAEKKLTTQMGIQNQSREAYRLTRHYIKEGILGKISKIYVWSFKNWGYDGKPYTDKSSIPESLDWNLWLGAAPVRPFVNKVYHPGQWRKILDFGCGTLGDMGIHIFDTPFKSLDLSEPLWVEAECRAPNGFGHAEQNKVHYGFASTKYTTDDFTFTWWDGEGA</sequence>
<evidence type="ECO:0000259" key="1">
    <source>
        <dbReference type="Pfam" id="PF01408"/>
    </source>
</evidence>
<evidence type="ECO:0000259" key="2">
    <source>
        <dbReference type="Pfam" id="PF19051"/>
    </source>
</evidence>
<evidence type="ECO:0008006" key="4">
    <source>
        <dbReference type="Google" id="ProtNLM"/>
    </source>
</evidence>
<evidence type="ECO:0000313" key="3">
    <source>
        <dbReference type="EMBL" id="SVD73733.1"/>
    </source>
</evidence>
<dbReference type="GO" id="GO:0000166">
    <property type="term" value="F:nucleotide binding"/>
    <property type="evidence" value="ECO:0007669"/>
    <property type="project" value="InterPro"/>
</dbReference>
<name>A0A382XRW2_9ZZZZ</name>
<feature type="domain" description="Gfo/Idh/MocA-like oxidoreductase bacterial type C-terminal" evidence="2">
    <location>
        <begin position="132"/>
        <end position="232"/>
    </location>
</feature>
<dbReference type="Pfam" id="PF19051">
    <property type="entry name" value="GFO_IDH_MocA_C2"/>
    <property type="match status" value="1"/>
</dbReference>
<accession>A0A382XRW2</accession>
<proteinExistence type="predicted"/>
<dbReference type="InterPro" id="IPR000683">
    <property type="entry name" value="Gfo/Idh/MocA-like_OxRdtase_N"/>
</dbReference>
<dbReference type="SUPFAM" id="SSF55347">
    <property type="entry name" value="Glyceraldehyde-3-phosphate dehydrogenase-like, C-terminal domain"/>
    <property type="match status" value="1"/>
</dbReference>
<dbReference type="PANTHER" id="PTHR43818">
    <property type="entry name" value="BCDNA.GH03377"/>
    <property type="match status" value="1"/>
</dbReference>
<feature type="non-terminal residue" evidence="3">
    <location>
        <position position="1"/>
    </location>
</feature>
<dbReference type="SUPFAM" id="SSF51735">
    <property type="entry name" value="NAD(P)-binding Rossmann-fold domains"/>
    <property type="match status" value="1"/>
</dbReference>
<reference evidence="3" key="1">
    <citation type="submission" date="2018-05" db="EMBL/GenBank/DDBJ databases">
        <authorList>
            <person name="Lanie J.A."/>
            <person name="Ng W.-L."/>
            <person name="Kazmierczak K.M."/>
            <person name="Andrzejewski T.M."/>
            <person name="Davidsen T.M."/>
            <person name="Wayne K.J."/>
            <person name="Tettelin H."/>
            <person name="Glass J.I."/>
            <person name="Rusch D."/>
            <person name="Podicherti R."/>
            <person name="Tsui H.-C.T."/>
            <person name="Winkler M.E."/>
        </authorList>
    </citation>
    <scope>NUCLEOTIDE SEQUENCE</scope>
</reference>